<evidence type="ECO:0000256" key="1">
    <source>
        <dbReference type="SAM" id="MobiDB-lite"/>
    </source>
</evidence>
<feature type="region of interest" description="Disordered" evidence="1">
    <location>
        <begin position="1"/>
        <end position="21"/>
    </location>
</feature>
<name>A0AA96IXX9_9VIRU</name>
<reference evidence="2" key="1">
    <citation type="submission" date="2023-07" db="EMBL/GenBank/DDBJ databases">
        <authorList>
            <person name="Xia Y."/>
        </authorList>
    </citation>
    <scope>NUCLEOTIDE SEQUENCE</scope>
    <source>
        <strain evidence="2">F</strain>
    </source>
</reference>
<evidence type="ECO:0000313" key="2">
    <source>
        <dbReference type="EMBL" id="WNL49606.1"/>
    </source>
</evidence>
<gene>
    <name evidence="2" type="ORF">MarFTMF_090</name>
</gene>
<accession>A0AA96IXX9</accession>
<protein>
    <submittedName>
        <fullName evidence="2">Uncharacterized protein</fullName>
    </submittedName>
</protein>
<organism evidence="2">
    <name type="scientific">Marseillevirus sp</name>
    <dbReference type="NCBI Taxonomy" id="2809551"/>
    <lineage>
        <taxon>Viruses</taxon>
        <taxon>Varidnaviria</taxon>
        <taxon>Bamfordvirae</taxon>
        <taxon>Nucleocytoviricota</taxon>
        <taxon>Megaviricetes</taxon>
        <taxon>Pimascovirales</taxon>
        <taxon>Pimascovirales incertae sedis</taxon>
        <taxon>Marseilleviridae</taxon>
        <taxon>Marseillevirus</taxon>
    </lineage>
</organism>
<proteinExistence type="predicted"/>
<dbReference type="EMBL" id="OR343188">
    <property type="protein sequence ID" value="WNL49606.1"/>
    <property type="molecule type" value="Genomic_DNA"/>
</dbReference>
<sequence length="131" mass="15522">MSQTKKDSLEELLQEMQEERERDMRIRIQNEREDRERTWPSSEVYLRSDPRITKTENGALEKQDFLVLSSLPRSLEPTSSLMHSRGIPFATNDKKEFRRTREGTDSAFVGLPEETHLKLAIENFLYMMKKE</sequence>